<dbReference type="EMBL" id="OU015430">
    <property type="protein sequence ID" value="CAG4968006.1"/>
    <property type="molecule type" value="Genomic_DNA"/>
</dbReference>
<dbReference type="InterPro" id="IPR004360">
    <property type="entry name" value="Glyas_Fos-R_dOase_dom"/>
</dbReference>
<gene>
    <name evidence="2" type="ORF">LYB30171_00173</name>
</gene>
<keyword evidence="3" id="KW-1185">Reference proteome</keyword>
<organism evidence="2 3">
    <name type="scientific">Novilysobacter luteus</name>
    <dbReference type="NCBI Taxonomy" id="2822368"/>
    <lineage>
        <taxon>Bacteria</taxon>
        <taxon>Pseudomonadati</taxon>
        <taxon>Pseudomonadota</taxon>
        <taxon>Gammaproteobacteria</taxon>
        <taxon>Lysobacterales</taxon>
        <taxon>Lysobacteraceae</taxon>
        <taxon>Novilysobacter</taxon>
    </lineage>
</organism>
<proteinExistence type="predicted"/>
<sequence>MNLNQVTLPTTTALFDGTVGFYRVMGFTLIVHSPPRYARFECPDGNATFSLHAVEESGGRCSEPGSGVLVYFECDDLDARVARLAAAGIAFDQPATDQRWLWREARLTDPSGNRLCLFHAGENRRHPPWRVASPAN</sequence>
<dbReference type="SUPFAM" id="SSF54593">
    <property type="entry name" value="Glyoxalase/Bleomycin resistance protein/Dihydroxybiphenyl dioxygenase"/>
    <property type="match status" value="1"/>
</dbReference>
<accession>A0ABM8UC11</accession>
<reference evidence="2 3" key="1">
    <citation type="submission" date="2021-04" db="EMBL/GenBank/DDBJ databases">
        <authorList>
            <person name="Rodrigo-Torres L."/>
            <person name="Arahal R. D."/>
            <person name="Lucena T."/>
        </authorList>
    </citation>
    <scope>NUCLEOTIDE SEQUENCE [LARGE SCALE GENOMIC DNA]</scope>
    <source>
        <strain evidence="2 3">CECT 30171</strain>
    </source>
</reference>
<dbReference type="PROSITE" id="PS51819">
    <property type="entry name" value="VOC"/>
    <property type="match status" value="1"/>
</dbReference>
<dbReference type="Proteomes" id="UP000680116">
    <property type="component" value="Chromosome"/>
</dbReference>
<dbReference type="InterPro" id="IPR037523">
    <property type="entry name" value="VOC_core"/>
</dbReference>
<dbReference type="RefSeq" id="WP_215219208.1">
    <property type="nucleotide sequence ID" value="NZ_OU015430.1"/>
</dbReference>
<dbReference type="Pfam" id="PF00903">
    <property type="entry name" value="Glyoxalase"/>
    <property type="match status" value="1"/>
</dbReference>
<dbReference type="Gene3D" id="3.10.180.10">
    <property type="entry name" value="2,3-Dihydroxybiphenyl 1,2-Dioxygenase, domain 1"/>
    <property type="match status" value="1"/>
</dbReference>
<dbReference type="InterPro" id="IPR029068">
    <property type="entry name" value="Glyas_Bleomycin-R_OHBP_Dase"/>
</dbReference>
<name>A0ABM8UC11_9GAMM</name>
<evidence type="ECO:0000259" key="1">
    <source>
        <dbReference type="PROSITE" id="PS51819"/>
    </source>
</evidence>
<evidence type="ECO:0000313" key="2">
    <source>
        <dbReference type="EMBL" id="CAG4968006.1"/>
    </source>
</evidence>
<feature type="domain" description="VOC" evidence="1">
    <location>
        <begin position="2"/>
        <end position="120"/>
    </location>
</feature>
<evidence type="ECO:0000313" key="3">
    <source>
        <dbReference type="Proteomes" id="UP000680116"/>
    </source>
</evidence>
<protein>
    <recommendedName>
        <fullName evidence="1">VOC domain-containing protein</fullName>
    </recommendedName>
</protein>